<evidence type="ECO:0008006" key="5">
    <source>
        <dbReference type="Google" id="ProtNLM"/>
    </source>
</evidence>
<dbReference type="AlphaFoldDB" id="A0A815X682"/>
<keyword evidence="1" id="KW-1133">Transmembrane helix</keyword>
<comment type="caution">
    <text evidence="3">The sequence shown here is derived from an EMBL/GenBank/DDBJ whole genome shotgun (WGS) entry which is preliminary data.</text>
</comment>
<dbReference type="OrthoDB" id="5593235at2759"/>
<sequence>MTQQRTIAISMLNLLLLTLIFYLWSSDLNSGHLLRYPKSYESNTTQRNKLANRTAIALVFYGRQRYIRILYCYLVQNLIDNGGVLSSVIFIAKTNEALDLPYLDEIVAKHPGRFFRKNTTNKEISFHEHYQSLISDQYYFKMDDDTVYIHPNTLASMLQAKLTHPEILFVSANVINHPILGQVHAHMRAIHNLTGFENFTGSLHACDWRSYRCGVLQHESFIKRYKEGTLSAYMFPLWDFHHMETPGNYTGWSINFILFQGKDVMGLDMGDDELQISRRIPTLQKKHSIAVGSALTVHFAYGSQRSKGLVGRAEYYLLDKYGEVAKNACSLKVSNTFT</sequence>
<reference evidence="3" key="1">
    <citation type="submission" date="2021-02" db="EMBL/GenBank/DDBJ databases">
        <authorList>
            <person name="Nowell W R."/>
        </authorList>
    </citation>
    <scope>NUCLEOTIDE SEQUENCE</scope>
</reference>
<gene>
    <name evidence="2" type="ORF">EDS130_LOCUS29986</name>
    <name evidence="3" type="ORF">XAT740_LOCUS43095</name>
</gene>
<keyword evidence="4" id="KW-1185">Reference proteome</keyword>
<evidence type="ECO:0000313" key="4">
    <source>
        <dbReference type="Proteomes" id="UP000663828"/>
    </source>
</evidence>
<keyword evidence="1" id="KW-0812">Transmembrane</keyword>
<proteinExistence type="predicted"/>
<dbReference type="Proteomes" id="UP000663828">
    <property type="component" value="Unassembled WGS sequence"/>
</dbReference>
<keyword evidence="1" id="KW-0472">Membrane</keyword>
<evidence type="ECO:0000256" key="1">
    <source>
        <dbReference type="SAM" id="Phobius"/>
    </source>
</evidence>
<evidence type="ECO:0000313" key="3">
    <source>
        <dbReference type="EMBL" id="CAF1553729.1"/>
    </source>
</evidence>
<dbReference type="EMBL" id="CAJNOJ010000206">
    <property type="protein sequence ID" value="CAF1289074.1"/>
    <property type="molecule type" value="Genomic_DNA"/>
</dbReference>
<dbReference type="Proteomes" id="UP000663852">
    <property type="component" value="Unassembled WGS sequence"/>
</dbReference>
<dbReference type="EMBL" id="CAJNOR010005253">
    <property type="protein sequence ID" value="CAF1553729.1"/>
    <property type="molecule type" value="Genomic_DNA"/>
</dbReference>
<evidence type="ECO:0000313" key="2">
    <source>
        <dbReference type="EMBL" id="CAF1289074.1"/>
    </source>
</evidence>
<name>A0A815X682_ADIRI</name>
<accession>A0A815X682</accession>
<organism evidence="3 4">
    <name type="scientific">Adineta ricciae</name>
    <name type="common">Rotifer</name>
    <dbReference type="NCBI Taxonomy" id="249248"/>
    <lineage>
        <taxon>Eukaryota</taxon>
        <taxon>Metazoa</taxon>
        <taxon>Spiralia</taxon>
        <taxon>Gnathifera</taxon>
        <taxon>Rotifera</taxon>
        <taxon>Eurotatoria</taxon>
        <taxon>Bdelloidea</taxon>
        <taxon>Adinetida</taxon>
        <taxon>Adinetidae</taxon>
        <taxon>Adineta</taxon>
    </lineage>
</organism>
<feature type="transmembrane region" description="Helical" evidence="1">
    <location>
        <begin position="7"/>
        <end position="25"/>
    </location>
</feature>
<protein>
    <recommendedName>
        <fullName evidence="5">Hexosyltransferase</fullName>
    </recommendedName>
</protein>